<feature type="region of interest" description="Disordered" evidence="3">
    <location>
        <begin position="292"/>
        <end position="320"/>
    </location>
</feature>
<protein>
    <recommendedName>
        <fullName evidence="4">DNA replication factor Cdt1 C-terminal domain-containing protein</fullName>
    </recommendedName>
</protein>
<evidence type="ECO:0000259" key="4">
    <source>
        <dbReference type="Pfam" id="PF16679"/>
    </source>
</evidence>
<feature type="domain" description="DNA replication factor Cdt1 C-terminal" evidence="4">
    <location>
        <begin position="404"/>
        <end position="496"/>
    </location>
</feature>
<proteinExistence type="inferred from homology"/>
<feature type="compositionally biased region" description="Acidic residues" evidence="3">
    <location>
        <begin position="146"/>
        <end position="158"/>
    </location>
</feature>
<evidence type="ECO:0000256" key="2">
    <source>
        <dbReference type="ARBA" id="ARBA00023306"/>
    </source>
</evidence>
<feature type="region of interest" description="Disordered" evidence="3">
    <location>
        <begin position="385"/>
        <end position="408"/>
    </location>
</feature>
<accession>A0A067MPW5</accession>
<evidence type="ECO:0000256" key="1">
    <source>
        <dbReference type="ARBA" id="ARBA00008356"/>
    </source>
</evidence>
<dbReference type="HOGENOM" id="CLU_014094_0_0_1"/>
<organism evidence="5 6">
    <name type="scientific">Botryobasidium botryosum (strain FD-172 SS1)</name>
    <dbReference type="NCBI Taxonomy" id="930990"/>
    <lineage>
        <taxon>Eukaryota</taxon>
        <taxon>Fungi</taxon>
        <taxon>Dikarya</taxon>
        <taxon>Basidiomycota</taxon>
        <taxon>Agaricomycotina</taxon>
        <taxon>Agaricomycetes</taxon>
        <taxon>Cantharellales</taxon>
        <taxon>Botryobasidiaceae</taxon>
        <taxon>Botryobasidium</taxon>
    </lineage>
</organism>
<feature type="compositionally biased region" description="Basic and acidic residues" evidence="3">
    <location>
        <begin position="514"/>
        <end position="524"/>
    </location>
</feature>
<keyword evidence="2" id="KW-0131">Cell cycle</keyword>
<dbReference type="Proteomes" id="UP000027195">
    <property type="component" value="Unassembled WGS sequence"/>
</dbReference>
<evidence type="ECO:0000256" key="3">
    <source>
        <dbReference type="SAM" id="MobiDB-lite"/>
    </source>
</evidence>
<name>A0A067MPW5_BOTB1</name>
<reference evidence="6" key="1">
    <citation type="journal article" date="2014" name="Proc. Natl. Acad. Sci. U.S.A.">
        <title>Extensive sampling of basidiomycete genomes demonstrates inadequacy of the white-rot/brown-rot paradigm for wood decay fungi.</title>
        <authorList>
            <person name="Riley R."/>
            <person name="Salamov A.A."/>
            <person name="Brown D.W."/>
            <person name="Nagy L.G."/>
            <person name="Floudas D."/>
            <person name="Held B.W."/>
            <person name="Levasseur A."/>
            <person name="Lombard V."/>
            <person name="Morin E."/>
            <person name="Otillar R."/>
            <person name="Lindquist E.A."/>
            <person name="Sun H."/>
            <person name="LaButti K.M."/>
            <person name="Schmutz J."/>
            <person name="Jabbour D."/>
            <person name="Luo H."/>
            <person name="Baker S.E."/>
            <person name="Pisabarro A.G."/>
            <person name="Walton J.D."/>
            <person name="Blanchette R.A."/>
            <person name="Henrissat B."/>
            <person name="Martin F."/>
            <person name="Cullen D."/>
            <person name="Hibbett D.S."/>
            <person name="Grigoriev I.V."/>
        </authorList>
    </citation>
    <scope>NUCLEOTIDE SEQUENCE [LARGE SCALE GENOMIC DNA]</scope>
    <source>
        <strain evidence="6">FD-172 SS1</strain>
    </source>
</reference>
<evidence type="ECO:0000313" key="6">
    <source>
        <dbReference type="Proteomes" id="UP000027195"/>
    </source>
</evidence>
<dbReference type="EMBL" id="KL198026">
    <property type="protein sequence ID" value="KDQ16745.1"/>
    <property type="molecule type" value="Genomic_DNA"/>
</dbReference>
<feature type="region of interest" description="Disordered" evidence="3">
    <location>
        <begin position="135"/>
        <end position="164"/>
    </location>
</feature>
<feature type="region of interest" description="Disordered" evidence="3">
    <location>
        <begin position="506"/>
        <end position="547"/>
    </location>
</feature>
<dbReference type="OrthoDB" id="3366139at2759"/>
<dbReference type="Pfam" id="PF16679">
    <property type="entry name" value="CDT1_C"/>
    <property type="match status" value="1"/>
</dbReference>
<comment type="similarity">
    <text evidence="1">Belongs to the Cdt1 family.</text>
</comment>
<evidence type="ECO:0000313" key="5">
    <source>
        <dbReference type="EMBL" id="KDQ16745.1"/>
    </source>
</evidence>
<keyword evidence="6" id="KW-1185">Reference proteome</keyword>
<dbReference type="InterPro" id="IPR038090">
    <property type="entry name" value="Cdt1_C_WH_dom_sf"/>
</dbReference>
<gene>
    <name evidence="5" type="ORF">BOTBODRAFT_53832</name>
</gene>
<dbReference type="InParanoid" id="A0A067MPW5"/>
<dbReference type="Gene3D" id="1.10.10.1420">
    <property type="entry name" value="DNA replication factor Cdt1, C-terminal WH domain"/>
    <property type="match status" value="1"/>
</dbReference>
<dbReference type="AlphaFoldDB" id="A0A067MPW5"/>
<dbReference type="InterPro" id="IPR032054">
    <property type="entry name" value="Cdt1_C"/>
</dbReference>
<feature type="region of interest" description="Disordered" evidence="3">
    <location>
        <begin position="1"/>
        <end position="39"/>
    </location>
</feature>
<sequence length="558" mass="60906">MEFYTPSKRRRSPMSDDEVLTPKRLRMSPRKAVSTETSASLPPHVANLLSLHNAIEQALSLGLASTNVGVAPSPKKLRYGETSCSHPEEEKGRLLAVINHIGMESFGLAHKCSVTELARLVWLWEWDGVSLPASPTAKDRAKAEVDDAEGESGSEDGEFFSSPKLSPARDRNWVRGGLSFLVTPTTHFQRDVGKRVPAYGIGVEVDMRDGQSGMTAIAQWTAGGEERRKEVGRKLMEWTKLHTRKMKRGQSSRSAPTSTVPQIPLATLPKLSTIPIAHTPSRARSILSTPRKAAPFNTPSKSKFSHDIGRTPTRSNPYSIFPMTPSSVSSTGSPAVFSTPSKPLAPPVFLPSTPMTPSTMSTPQTPSSSRRSALYERMRARELATPTKGSMEVRTGVNSSGEEQTKMVGPDELRRRTLLGRLGGVAEAVFMLFSASSFLPSSNPTPATRRRRTVPRAEVIGVVIKSSRTPISEAEASESLTLLTTLCPEFVRNVTIDREAWLEMPSAVSASPSKRRDPEEEVRSRRAGPASARKIVPAAPSGMGLREVRERIRKELEA</sequence>